<protein>
    <recommendedName>
        <fullName evidence="1">MAM domain-containing protein</fullName>
    </recommendedName>
</protein>
<dbReference type="EMBL" id="JAIWYP010000001">
    <property type="protein sequence ID" value="KAH3887682.1"/>
    <property type="molecule type" value="Genomic_DNA"/>
</dbReference>
<reference evidence="2" key="1">
    <citation type="journal article" date="2019" name="bioRxiv">
        <title>The Genome of the Zebra Mussel, Dreissena polymorpha: A Resource for Invasive Species Research.</title>
        <authorList>
            <person name="McCartney M.A."/>
            <person name="Auch B."/>
            <person name="Kono T."/>
            <person name="Mallez S."/>
            <person name="Zhang Y."/>
            <person name="Obille A."/>
            <person name="Becker A."/>
            <person name="Abrahante J.E."/>
            <person name="Garbe J."/>
            <person name="Badalamenti J.P."/>
            <person name="Herman A."/>
            <person name="Mangelson H."/>
            <person name="Liachko I."/>
            <person name="Sullivan S."/>
            <person name="Sone E.D."/>
            <person name="Koren S."/>
            <person name="Silverstein K.A.T."/>
            <person name="Beckman K.B."/>
            <person name="Gohl D.M."/>
        </authorList>
    </citation>
    <scope>NUCLEOTIDE SEQUENCE</scope>
    <source>
        <strain evidence="2">Duluth1</strain>
        <tissue evidence="2">Whole animal</tissue>
    </source>
</reference>
<reference evidence="2" key="2">
    <citation type="submission" date="2020-11" db="EMBL/GenBank/DDBJ databases">
        <authorList>
            <person name="McCartney M.A."/>
            <person name="Auch B."/>
            <person name="Kono T."/>
            <person name="Mallez S."/>
            <person name="Becker A."/>
            <person name="Gohl D.M."/>
            <person name="Silverstein K.A.T."/>
            <person name="Koren S."/>
            <person name="Bechman K.B."/>
            <person name="Herman A."/>
            <person name="Abrahante J.E."/>
            <person name="Garbe J."/>
        </authorList>
    </citation>
    <scope>NUCLEOTIDE SEQUENCE</scope>
    <source>
        <strain evidence="2">Duluth1</strain>
        <tissue evidence="2">Whole animal</tissue>
    </source>
</reference>
<evidence type="ECO:0000313" key="2">
    <source>
        <dbReference type="EMBL" id="KAH3887682.1"/>
    </source>
</evidence>
<evidence type="ECO:0000259" key="1">
    <source>
        <dbReference type="PROSITE" id="PS50060"/>
    </source>
</evidence>
<dbReference type="Proteomes" id="UP000828390">
    <property type="component" value="Unassembled WGS sequence"/>
</dbReference>
<accession>A0A9D4N6M5</accession>
<dbReference type="InterPro" id="IPR000998">
    <property type="entry name" value="MAM_dom"/>
</dbReference>
<dbReference type="Pfam" id="PF00629">
    <property type="entry name" value="MAM"/>
    <property type="match status" value="1"/>
</dbReference>
<sequence>MFDSIIAPSQYDCNFENGLCTWQQAQDDQFDWTRNHGGTTTLLTGPSIDHTTGTSMFELFPSPGHL</sequence>
<evidence type="ECO:0000313" key="3">
    <source>
        <dbReference type="Proteomes" id="UP000828390"/>
    </source>
</evidence>
<dbReference type="PANTHER" id="PTHR23282">
    <property type="entry name" value="APICAL ENDOSOMAL GLYCOPROTEIN PRECURSOR"/>
    <property type="match status" value="1"/>
</dbReference>
<dbReference type="AlphaFoldDB" id="A0A9D4N6M5"/>
<keyword evidence="3" id="KW-1185">Reference proteome</keyword>
<feature type="domain" description="MAM" evidence="1">
    <location>
        <begin position="11"/>
        <end position="66"/>
    </location>
</feature>
<dbReference type="Gene3D" id="2.60.120.200">
    <property type="match status" value="1"/>
</dbReference>
<dbReference type="SUPFAM" id="SSF49899">
    <property type="entry name" value="Concanavalin A-like lectins/glucanases"/>
    <property type="match status" value="1"/>
</dbReference>
<dbReference type="PANTHER" id="PTHR23282:SF142">
    <property type="entry name" value="MAM DOMAIN-CONTAINING PROTEIN"/>
    <property type="match status" value="1"/>
</dbReference>
<comment type="caution">
    <text evidence="2">The sequence shown here is derived from an EMBL/GenBank/DDBJ whole genome shotgun (WGS) entry which is preliminary data.</text>
</comment>
<dbReference type="InterPro" id="IPR051560">
    <property type="entry name" value="MAM_domain-containing"/>
</dbReference>
<gene>
    <name evidence="2" type="ORF">DPMN_011700</name>
</gene>
<dbReference type="InterPro" id="IPR013320">
    <property type="entry name" value="ConA-like_dom_sf"/>
</dbReference>
<organism evidence="2 3">
    <name type="scientific">Dreissena polymorpha</name>
    <name type="common">Zebra mussel</name>
    <name type="synonym">Mytilus polymorpha</name>
    <dbReference type="NCBI Taxonomy" id="45954"/>
    <lineage>
        <taxon>Eukaryota</taxon>
        <taxon>Metazoa</taxon>
        <taxon>Spiralia</taxon>
        <taxon>Lophotrochozoa</taxon>
        <taxon>Mollusca</taxon>
        <taxon>Bivalvia</taxon>
        <taxon>Autobranchia</taxon>
        <taxon>Heteroconchia</taxon>
        <taxon>Euheterodonta</taxon>
        <taxon>Imparidentia</taxon>
        <taxon>Neoheterodontei</taxon>
        <taxon>Myida</taxon>
        <taxon>Dreissenoidea</taxon>
        <taxon>Dreissenidae</taxon>
        <taxon>Dreissena</taxon>
    </lineage>
</organism>
<dbReference type="GO" id="GO:0016020">
    <property type="term" value="C:membrane"/>
    <property type="evidence" value="ECO:0007669"/>
    <property type="project" value="InterPro"/>
</dbReference>
<proteinExistence type="predicted"/>
<name>A0A9D4N6M5_DREPO</name>
<dbReference type="PROSITE" id="PS50060">
    <property type="entry name" value="MAM_2"/>
    <property type="match status" value="1"/>
</dbReference>